<protein>
    <submittedName>
        <fullName evidence="1">Uncharacterized protein</fullName>
    </submittedName>
</protein>
<comment type="caution">
    <text evidence="1">The sequence shown here is derived from an EMBL/GenBank/DDBJ whole genome shotgun (WGS) entry which is preliminary data.</text>
</comment>
<reference evidence="1" key="1">
    <citation type="submission" date="2023-01" db="EMBL/GenBank/DDBJ databases">
        <authorList>
            <person name="Van Ghelder C."/>
            <person name="Rancurel C."/>
        </authorList>
    </citation>
    <scope>NUCLEOTIDE SEQUENCE</scope>
    <source>
        <strain evidence="1">CNCM I-4278</strain>
    </source>
</reference>
<proteinExistence type="predicted"/>
<name>A0A9W4XTJ9_9PLEO</name>
<dbReference type="Proteomes" id="UP001152607">
    <property type="component" value="Unassembled WGS sequence"/>
</dbReference>
<keyword evidence="2" id="KW-1185">Reference proteome</keyword>
<dbReference type="AlphaFoldDB" id="A0A9W4XTJ9"/>
<sequence>MQEHGQCRGHTQLKHAHLVGLAPSRHMVSCSSAARVFMSRVSLYKRVREQDEHCRALVDLVALVATPAWYQHPPFTTTNRPPGPMYHTLFNSLPVVREVRRITTACLLPTCASLPPIVL</sequence>
<evidence type="ECO:0000313" key="1">
    <source>
        <dbReference type="EMBL" id="CAI6332347.1"/>
    </source>
</evidence>
<organism evidence="1 2">
    <name type="scientific">Periconia digitata</name>
    <dbReference type="NCBI Taxonomy" id="1303443"/>
    <lineage>
        <taxon>Eukaryota</taxon>
        <taxon>Fungi</taxon>
        <taxon>Dikarya</taxon>
        <taxon>Ascomycota</taxon>
        <taxon>Pezizomycotina</taxon>
        <taxon>Dothideomycetes</taxon>
        <taxon>Pleosporomycetidae</taxon>
        <taxon>Pleosporales</taxon>
        <taxon>Massarineae</taxon>
        <taxon>Periconiaceae</taxon>
        <taxon>Periconia</taxon>
    </lineage>
</organism>
<dbReference type="EMBL" id="CAOQHR010000003">
    <property type="protein sequence ID" value="CAI6332347.1"/>
    <property type="molecule type" value="Genomic_DNA"/>
</dbReference>
<gene>
    <name evidence="1" type="ORF">PDIGIT_LOCUS5369</name>
</gene>
<evidence type="ECO:0000313" key="2">
    <source>
        <dbReference type="Proteomes" id="UP001152607"/>
    </source>
</evidence>
<accession>A0A9W4XTJ9</accession>